<keyword evidence="8 12" id="KW-0472">Membrane</keyword>
<dbReference type="GO" id="GO:0046961">
    <property type="term" value="F:proton-transporting ATPase activity, rotational mechanism"/>
    <property type="evidence" value="ECO:0007669"/>
    <property type="project" value="TreeGrafter"/>
</dbReference>
<evidence type="ECO:0000256" key="4">
    <source>
        <dbReference type="ARBA" id="ARBA00022692"/>
    </source>
</evidence>
<dbReference type="GO" id="GO:0045259">
    <property type="term" value="C:proton-transporting ATP synthase complex"/>
    <property type="evidence" value="ECO:0007669"/>
    <property type="project" value="UniProtKB-KW"/>
</dbReference>
<dbReference type="CDD" id="cd06503">
    <property type="entry name" value="ATP-synt_Fo_b"/>
    <property type="match status" value="1"/>
</dbReference>
<evidence type="ECO:0000256" key="6">
    <source>
        <dbReference type="ARBA" id="ARBA00022989"/>
    </source>
</evidence>
<dbReference type="InterPro" id="IPR002146">
    <property type="entry name" value="ATP_synth_b/b'su_bac/chlpt"/>
</dbReference>
<comment type="subunit">
    <text evidence="12">F-type ATPases have 2 components, F(1) - the catalytic core - and F(0) - the membrane proton channel. F(1) has five subunits: alpha(3), beta(3), gamma(1), delta(1), epsilon(1). F(0) has three main subunits: a(1), b(2) and c(10-14). The alpha and beta chains form an alternating ring which encloses part of the gamma chain. F(1) is attached to F(0) by a central stalk formed by the gamma and epsilon chains, while a peripheral stalk is formed by the delta and b chains.</text>
</comment>
<keyword evidence="3 12" id="KW-0138">CF(0)</keyword>
<evidence type="ECO:0000256" key="14">
    <source>
        <dbReference type="SAM" id="Coils"/>
    </source>
</evidence>
<evidence type="ECO:0000313" key="15">
    <source>
        <dbReference type="EMBL" id="PJB18170.1"/>
    </source>
</evidence>
<comment type="caution">
    <text evidence="15">The sequence shown here is derived from an EMBL/GenBank/DDBJ whole genome shotgun (WGS) entry which is preliminary data.</text>
</comment>
<proteinExistence type="inferred from homology"/>
<evidence type="ECO:0000256" key="2">
    <source>
        <dbReference type="ARBA" id="ARBA00022448"/>
    </source>
</evidence>
<keyword evidence="5 12" id="KW-0375">Hydrogen ion transport</keyword>
<keyword evidence="14" id="KW-0175">Coiled coil</keyword>
<dbReference type="NCBIfam" id="TIGR01144">
    <property type="entry name" value="ATP_synt_b"/>
    <property type="match status" value="1"/>
</dbReference>
<comment type="subcellular location">
    <subcellularLocation>
        <location evidence="12">Cell membrane</location>
        <topology evidence="12">Single-pass membrane protein</topology>
    </subcellularLocation>
    <subcellularLocation>
        <location evidence="11">Endomembrane system</location>
        <topology evidence="11">Single-pass membrane protein</topology>
    </subcellularLocation>
</comment>
<evidence type="ECO:0000313" key="16">
    <source>
        <dbReference type="Proteomes" id="UP000230611"/>
    </source>
</evidence>
<dbReference type="Pfam" id="PF00430">
    <property type="entry name" value="ATP-synt_B"/>
    <property type="match status" value="1"/>
</dbReference>
<keyword evidence="9 12" id="KW-0066">ATP synthesis</keyword>
<dbReference type="PANTHER" id="PTHR33445:SF2">
    <property type="entry name" value="ATP SYNTHASE SUBUNIT B', CHLOROPLASTIC"/>
    <property type="match status" value="1"/>
</dbReference>
<dbReference type="EMBL" id="PFUO01000012">
    <property type="protein sequence ID" value="PJB18170.1"/>
    <property type="molecule type" value="Genomic_DNA"/>
</dbReference>
<evidence type="ECO:0000256" key="10">
    <source>
        <dbReference type="ARBA" id="ARBA00025198"/>
    </source>
</evidence>
<dbReference type="GO" id="GO:0005886">
    <property type="term" value="C:plasma membrane"/>
    <property type="evidence" value="ECO:0007669"/>
    <property type="project" value="UniProtKB-SubCell"/>
</dbReference>
<comment type="similarity">
    <text evidence="1 12 13">Belongs to the ATPase B chain family.</text>
</comment>
<reference evidence="16" key="1">
    <citation type="submission" date="2017-09" db="EMBL/GenBank/DDBJ databases">
        <title>Depth-based differentiation of microbial function through sediment-hosted aquifers and enrichment of novel symbionts in the deep terrestrial subsurface.</title>
        <authorList>
            <person name="Probst A.J."/>
            <person name="Ladd B."/>
            <person name="Jarett J.K."/>
            <person name="Geller-Mcgrath D.E."/>
            <person name="Sieber C.M.K."/>
            <person name="Emerson J.B."/>
            <person name="Anantharaman K."/>
            <person name="Thomas B.C."/>
            <person name="Malmstrom R."/>
            <person name="Stieglmeier M."/>
            <person name="Klingl A."/>
            <person name="Woyke T."/>
            <person name="Ryan C.M."/>
            <person name="Banfield J.F."/>
        </authorList>
    </citation>
    <scope>NUCLEOTIDE SEQUENCE [LARGE SCALE GENOMIC DNA]</scope>
</reference>
<dbReference type="AlphaFoldDB" id="A0A2M8AKI0"/>
<feature type="transmembrane region" description="Helical" evidence="12">
    <location>
        <begin position="12"/>
        <end position="34"/>
    </location>
</feature>
<evidence type="ECO:0000256" key="12">
    <source>
        <dbReference type="HAMAP-Rule" id="MF_01398"/>
    </source>
</evidence>
<dbReference type="InterPro" id="IPR050059">
    <property type="entry name" value="ATP_synthase_B_chain"/>
</dbReference>
<gene>
    <name evidence="12 15" type="primary">atpF</name>
    <name evidence="15" type="ORF">CO116_00195</name>
</gene>
<accession>A0A2M8AKI0</accession>
<evidence type="ECO:0000256" key="5">
    <source>
        <dbReference type="ARBA" id="ARBA00022781"/>
    </source>
</evidence>
<evidence type="ECO:0000256" key="3">
    <source>
        <dbReference type="ARBA" id="ARBA00022547"/>
    </source>
</evidence>
<dbReference type="Proteomes" id="UP000230611">
    <property type="component" value="Unassembled WGS sequence"/>
</dbReference>
<dbReference type="HAMAP" id="MF_01398">
    <property type="entry name" value="ATP_synth_b_bprime"/>
    <property type="match status" value="1"/>
</dbReference>
<evidence type="ECO:0000256" key="1">
    <source>
        <dbReference type="ARBA" id="ARBA00005513"/>
    </source>
</evidence>
<dbReference type="GO" id="GO:0046933">
    <property type="term" value="F:proton-transporting ATP synthase activity, rotational mechanism"/>
    <property type="evidence" value="ECO:0007669"/>
    <property type="project" value="UniProtKB-UniRule"/>
</dbReference>
<keyword evidence="6 12" id="KW-1133">Transmembrane helix</keyword>
<evidence type="ECO:0000256" key="9">
    <source>
        <dbReference type="ARBA" id="ARBA00023310"/>
    </source>
</evidence>
<dbReference type="InterPro" id="IPR005864">
    <property type="entry name" value="ATP_synth_F0_bsu_bac"/>
</dbReference>
<evidence type="ECO:0000256" key="11">
    <source>
        <dbReference type="ARBA" id="ARBA00037847"/>
    </source>
</evidence>
<organism evidence="15 16">
    <name type="scientific">Candidatus Falkowbacteria bacterium CG_4_9_14_3_um_filter_38_19</name>
    <dbReference type="NCBI Taxonomy" id="1974559"/>
    <lineage>
        <taxon>Bacteria</taxon>
        <taxon>Candidatus Falkowiibacteriota</taxon>
    </lineage>
</organism>
<dbReference type="GO" id="GO:0012505">
    <property type="term" value="C:endomembrane system"/>
    <property type="evidence" value="ECO:0007669"/>
    <property type="project" value="UniProtKB-SubCell"/>
</dbReference>
<evidence type="ECO:0000256" key="7">
    <source>
        <dbReference type="ARBA" id="ARBA00023065"/>
    </source>
</evidence>
<keyword evidence="4 12" id="KW-0812">Transmembrane</keyword>
<comment type="function">
    <text evidence="12">Component of the F(0) channel, it forms part of the peripheral stalk, linking F(1) to F(0).</text>
</comment>
<evidence type="ECO:0000256" key="13">
    <source>
        <dbReference type="RuleBase" id="RU003848"/>
    </source>
</evidence>
<protein>
    <recommendedName>
        <fullName evidence="12">ATP synthase subunit b</fullName>
    </recommendedName>
    <alternativeName>
        <fullName evidence="12">ATP synthase F(0) sector subunit b</fullName>
    </alternativeName>
    <alternativeName>
        <fullName evidence="12">ATPase subunit I</fullName>
    </alternativeName>
    <alternativeName>
        <fullName evidence="12">F-type ATPase subunit b</fullName>
        <shortName evidence="12">F-ATPase subunit b</shortName>
    </alternativeName>
</protein>
<dbReference type="PANTHER" id="PTHR33445">
    <property type="entry name" value="ATP SYNTHASE SUBUNIT B', CHLOROPLASTIC"/>
    <property type="match status" value="1"/>
</dbReference>
<keyword evidence="7 12" id="KW-0406">Ion transport</keyword>
<sequence>MESLLETFQVDIKLLVAQAINFLIVFLVLYFFVFKPLSKVMHDRTIKIAKSLEDAKKIEKRLAATEDDYREKMAEAKKEANLILTKANSQAEEKKTIMVARAKEEIGQVINQEKQKIQAEKAATLKEIKKEVADLVIAAVEKVLGKKIDGKKDKEIIKKMIT</sequence>
<evidence type="ECO:0000256" key="8">
    <source>
        <dbReference type="ARBA" id="ARBA00023136"/>
    </source>
</evidence>
<name>A0A2M8AKI0_9BACT</name>
<feature type="coiled-coil region" evidence="14">
    <location>
        <begin position="48"/>
        <end position="79"/>
    </location>
</feature>
<keyword evidence="2 12" id="KW-0813">Transport</keyword>
<comment type="function">
    <text evidence="10 12">F(1)F(0) ATP synthase produces ATP from ADP in the presence of a proton or sodium gradient. F-type ATPases consist of two structural domains, F(1) containing the extramembraneous catalytic core and F(0) containing the membrane proton channel, linked together by a central stalk and a peripheral stalk. During catalysis, ATP synthesis in the catalytic domain of F(1) is coupled via a rotary mechanism of the central stalk subunits to proton translocation.</text>
</comment>
<dbReference type="Gene3D" id="6.10.250.1580">
    <property type="match status" value="1"/>
</dbReference>
<keyword evidence="12" id="KW-1003">Cell membrane</keyword>